<dbReference type="SUPFAM" id="SSF81301">
    <property type="entry name" value="Nucleotidyltransferase"/>
    <property type="match status" value="1"/>
</dbReference>
<dbReference type="PANTHER" id="PTHR34822:SF1">
    <property type="entry name" value="GRPB FAMILY PROTEIN"/>
    <property type="match status" value="1"/>
</dbReference>
<protein>
    <recommendedName>
        <fullName evidence="3">GrpB family protein</fullName>
    </recommendedName>
</protein>
<comment type="caution">
    <text evidence="1">The sequence shown here is derived from an EMBL/GenBank/DDBJ whole genome shotgun (WGS) entry which is preliminary data.</text>
</comment>
<name>A0ABP9S5M1_9ACTN</name>
<dbReference type="Proteomes" id="UP001501570">
    <property type="component" value="Unassembled WGS sequence"/>
</dbReference>
<gene>
    <name evidence="1" type="ORF">GCM10023322_49700</name>
</gene>
<accession>A0ABP9S5M1</accession>
<dbReference type="Gene3D" id="3.30.460.10">
    <property type="entry name" value="Beta Polymerase, domain 2"/>
    <property type="match status" value="1"/>
</dbReference>
<dbReference type="RefSeq" id="WP_345633341.1">
    <property type="nucleotide sequence ID" value="NZ_BAABJQ010000016.1"/>
</dbReference>
<dbReference type="InterPro" id="IPR043519">
    <property type="entry name" value="NT_sf"/>
</dbReference>
<reference evidence="2" key="1">
    <citation type="journal article" date="2019" name="Int. J. Syst. Evol. Microbiol.">
        <title>The Global Catalogue of Microorganisms (GCM) 10K type strain sequencing project: providing services to taxonomists for standard genome sequencing and annotation.</title>
        <authorList>
            <consortium name="The Broad Institute Genomics Platform"/>
            <consortium name="The Broad Institute Genome Sequencing Center for Infectious Disease"/>
            <person name="Wu L."/>
            <person name="Ma J."/>
        </authorList>
    </citation>
    <scope>NUCLEOTIDE SEQUENCE [LARGE SCALE GENOMIC DNA]</scope>
    <source>
        <strain evidence="2">JCM 18304</strain>
    </source>
</reference>
<dbReference type="Pfam" id="PF04229">
    <property type="entry name" value="GrpB"/>
    <property type="match status" value="1"/>
</dbReference>
<proteinExistence type="predicted"/>
<keyword evidence="2" id="KW-1185">Reference proteome</keyword>
<dbReference type="EMBL" id="BAABJQ010000016">
    <property type="protein sequence ID" value="GAA5191701.1"/>
    <property type="molecule type" value="Genomic_DNA"/>
</dbReference>
<organism evidence="1 2">
    <name type="scientific">Rugosimonospora acidiphila</name>
    <dbReference type="NCBI Taxonomy" id="556531"/>
    <lineage>
        <taxon>Bacteria</taxon>
        <taxon>Bacillati</taxon>
        <taxon>Actinomycetota</taxon>
        <taxon>Actinomycetes</taxon>
        <taxon>Micromonosporales</taxon>
        <taxon>Micromonosporaceae</taxon>
        <taxon>Rugosimonospora</taxon>
    </lineage>
</organism>
<dbReference type="PANTHER" id="PTHR34822">
    <property type="entry name" value="GRPB DOMAIN PROTEIN (AFU_ORTHOLOGUE AFUA_1G01530)"/>
    <property type="match status" value="1"/>
</dbReference>
<evidence type="ECO:0000313" key="2">
    <source>
        <dbReference type="Proteomes" id="UP001501570"/>
    </source>
</evidence>
<sequence length="190" mass="20851">MTSPTLYIAAYDPAWRNRGALLCAELREALGPLALRVEHIGSTAVPGMAAKPVFDLQVSVRDLAEATEAFDAPLREFGLARRPWEQDHVPAGGDDDPARWAKRLWGTAQPGGERINLHCRVAGSPNERLALLFRDWMRAHPLAVAGYASFKRALATITNDLDVYSDIKDPVVDVVIVAAEDWARAIGWTP</sequence>
<evidence type="ECO:0008006" key="3">
    <source>
        <dbReference type="Google" id="ProtNLM"/>
    </source>
</evidence>
<dbReference type="InterPro" id="IPR007344">
    <property type="entry name" value="GrpB/CoaE"/>
</dbReference>
<evidence type="ECO:0000313" key="1">
    <source>
        <dbReference type="EMBL" id="GAA5191701.1"/>
    </source>
</evidence>